<organism evidence="11 12">
    <name type="scientific">Merluccius polli</name>
    <name type="common">Benguela hake</name>
    <name type="synonym">Merluccius cadenati</name>
    <dbReference type="NCBI Taxonomy" id="89951"/>
    <lineage>
        <taxon>Eukaryota</taxon>
        <taxon>Metazoa</taxon>
        <taxon>Chordata</taxon>
        <taxon>Craniata</taxon>
        <taxon>Vertebrata</taxon>
        <taxon>Euteleostomi</taxon>
        <taxon>Actinopterygii</taxon>
        <taxon>Neopterygii</taxon>
        <taxon>Teleostei</taxon>
        <taxon>Neoteleostei</taxon>
        <taxon>Acanthomorphata</taxon>
        <taxon>Zeiogadaria</taxon>
        <taxon>Gadariae</taxon>
        <taxon>Gadiformes</taxon>
        <taxon>Gadoidei</taxon>
        <taxon>Merlucciidae</taxon>
        <taxon>Merluccius</taxon>
    </lineage>
</organism>
<dbReference type="InterPro" id="IPR012337">
    <property type="entry name" value="RNaseH-like_sf"/>
</dbReference>
<proteinExistence type="predicted"/>
<dbReference type="GO" id="GO:0003677">
    <property type="term" value="F:DNA binding"/>
    <property type="evidence" value="ECO:0007669"/>
    <property type="project" value="UniProtKB-KW"/>
</dbReference>
<keyword evidence="6" id="KW-0238">DNA-binding</keyword>
<keyword evidence="7" id="KW-0804">Transcription</keyword>
<dbReference type="InterPro" id="IPR003656">
    <property type="entry name" value="Znf_BED"/>
</dbReference>
<comment type="caution">
    <text evidence="11">The sequence shown here is derived from an EMBL/GenBank/DDBJ whole genome shotgun (WGS) entry which is preliminary data.</text>
</comment>
<keyword evidence="5" id="KW-0805">Transcription regulation</keyword>
<dbReference type="GO" id="GO:0008270">
    <property type="term" value="F:zinc ion binding"/>
    <property type="evidence" value="ECO:0007669"/>
    <property type="project" value="UniProtKB-KW"/>
</dbReference>
<dbReference type="InterPro" id="IPR052035">
    <property type="entry name" value="ZnF_BED_domain_contain"/>
</dbReference>
<evidence type="ECO:0000256" key="5">
    <source>
        <dbReference type="ARBA" id="ARBA00023015"/>
    </source>
</evidence>
<dbReference type="PANTHER" id="PTHR46481">
    <property type="entry name" value="ZINC FINGER BED DOMAIN-CONTAINING PROTEIN 4"/>
    <property type="match status" value="1"/>
</dbReference>
<name>A0AA47NNJ0_MERPO</name>
<protein>
    <submittedName>
        <fullName evidence="11">Zinc finger BED domain-containing protein 1</fullName>
    </submittedName>
</protein>
<dbReference type="PROSITE" id="PS50808">
    <property type="entry name" value="ZF_BED"/>
    <property type="match status" value="1"/>
</dbReference>
<evidence type="ECO:0000256" key="3">
    <source>
        <dbReference type="ARBA" id="ARBA00022771"/>
    </source>
</evidence>
<dbReference type="SMART" id="SM00614">
    <property type="entry name" value="ZnF_BED"/>
    <property type="match status" value="1"/>
</dbReference>
<comment type="subcellular location">
    <subcellularLocation>
        <location evidence="1">Nucleus</location>
    </subcellularLocation>
</comment>
<evidence type="ECO:0000256" key="4">
    <source>
        <dbReference type="ARBA" id="ARBA00022833"/>
    </source>
</evidence>
<dbReference type="SUPFAM" id="SSF57667">
    <property type="entry name" value="beta-beta-alpha zinc fingers"/>
    <property type="match status" value="1"/>
</dbReference>
<dbReference type="Gene3D" id="1.10.10.1070">
    <property type="entry name" value="Zinc finger, BED domain-containing"/>
    <property type="match status" value="1"/>
</dbReference>
<evidence type="ECO:0000256" key="1">
    <source>
        <dbReference type="ARBA" id="ARBA00004123"/>
    </source>
</evidence>
<keyword evidence="8" id="KW-0539">Nucleus</keyword>
<dbReference type="GO" id="GO:0046983">
    <property type="term" value="F:protein dimerization activity"/>
    <property type="evidence" value="ECO:0007669"/>
    <property type="project" value="InterPro"/>
</dbReference>
<dbReference type="SUPFAM" id="SSF53098">
    <property type="entry name" value="Ribonuclease H-like"/>
    <property type="match status" value="1"/>
</dbReference>
<reference evidence="11" key="1">
    <citation type="journal article" date="2023" name="Front. Mar. Sci.">
        <title>A new Merluccius polli reference genome to investigate the effects of global change in West African waters.</title>
        <authorList>
            <person name="Mateo J.L."/>
            <person name="Blanco-Fernandez C."/>
            <person name="Garcia-Vazquez E."/>
            <person name="Machado-Schiaffino G."/>
        </authorList>
    </citation>
    <scope>NUCLEOTIDE SEQUENCE</scope>
    <source>
        <strain evidence="11">C29</strain>
        <tissue evidence="11">Fin</tissue>
    </source>
</reference>
<evidence type="ECO:0000256" key="6">
    <source>
        <dbReference type="ARBA" id="ARBA00023125"/>
    </source>
</evidence>
<dbReference type="Proteomes" id="UP001174136">
    <property type="component" value="Unassembled WGS sequence"/>
</dbReference>
<dbReference type="InterPro" id="IPR008906">
    <property type="entry name" value="HATC_C_dom"/>
</dbReference>
<gene>
    <name evidence="11" type="primary">ZBED1_211</name>
    <name evidence="11" type="ORF">N1851_032644</name>
</gene>
<sequence length="723" mass="81430">MEPARKRRISPVWEHFSMNTSTSTMATCLALLVSLEAKQGLVRCLLCSKELGYNNNTSSMLRHYRALHENKEETRASSSQATRKQELDEALVSMIVKDTQPFSIVEDVGFRAFVSKLDPNYVIPTRQALKAMVEAKYESAKEKAKAKVEKVAAVSLTSDMWPSINMDAYLAVTCHFVGDKTRLSSVLLGVQAFPQSHTAEDIARVKASLMEEWGITNKVTCMVTDGAPNMVACVRELKLRHHICIAHTLNLIVKKALDQNPVFSGIRAKARKLVGFFRSSTTAKEKLTQVQLHLGMAKLKLMQEVETRWNSTYLMLQRLVELREPVGAALAGLQHDMPMITSDEFSIVGGCLSLLSPFYDATVELSAEENVSASKVVPLMKMLEQNLQEEIAKPAPAVALEMGEQLIRQLREKLYTLQSMSIMSLATLLDPRFKVIGFFSQTKATEAIKRLTSECATIVRAQQSREEIPQASTSHDVTGGSKLWRRLDTSVMEARRSQNVTADATVEVQRYLSEPNIGRLENPLEYWERQKLLYPNLHKLALAFLCTPASSVPCVRVFSKAGEVLRKSRHLQNLKRHHGRCKDRYEGAKKEIAERERQRPLQTYLRNLQTLWTMIMPTMFQKHMAIPRIQVLVVRNSKPQKIISTTNCQRTCHRGTLQYSGASTTSSEKSSINVTPLSITAKGSKYNKKQYCLHCKKAISKLARHLKSVHSEKPDVAMAFSFK</sequence>
<dbReference type="InterPro" id="IPR036236">
    <property type="entry name" value="Znf_C2H2_sf"/>
</dbReference>
<keyword evidence="12" id="KW-1185">Reference proteome</keyword>
<dbReference type="GO" id="GO:0009791">
    <property type="term" value="P:post-embryonic development"/>
    <property type="evidence" value="ECO:0007669"/>
    <property type="project" value="UniProtKB-ARBA"/>
</dbReference>
<evidence type="ECO:0000313" key="11">
    <source>
        <dbReference type="EMBL" id="KAK0132466.1"/>
    </source>
</evidence>
<evidence type="ECO:0000256" key="7">
    <source>
        <dbReference type="ARBA" id="ARBA00023163"/>
    </source>
</evidence>
<dbReference type="Pfam" id="PF05699">
    <property type="entry name" value="Dimer_Tnp_hAT"/>
    <property type="match status" value="1"/>
</dbReference>
<dbReference type="PANTHER" id="PTHR46481:SF10">
    <property type="entry name" value="ZINC FINGER BED DOMAIN-CONTAINING PROTEIN 39"/>
    <property type="match status" value="1"/>
</dbReference>
<keyword evidence="3 9" id="KW-0863">Zinc-finger</keyword>
<evidence type="ECO:0000256" key="9">
    <source>
        <dbReference type="PROSITE-ProRule" id="PRU00027"/>
    </source>
</evidence>
<evidence type="ECO:0000256" key="8">
    <source>
        <dbReference type="ARBA" id="ARBA00023242"/>
    </source>
</evidence>
<keyword evidence="4" id="KW-0862">Zinc</keyword>
<dbReference type="GO" id="GO:0005634">
    <property type="term" value="C:nucleus"/>
    <property type="evidence" value="ECO:0007669"/>
    <property type="project" value="UniProtKB-SubCell"/>
</dbReference>
<accession>A0AA47NNJ0</accession>
<evidence type="ECO:0000259" key="10">
    <source>
        <dbReference type="PROSITE" id="PS50808"/>
    </source>
</evidence>
<dbReference type="SUPFAM" id="SSF140996">
    <property type="entry name" value="Hermes dimerisation domain"/>
    <property type="match status" value="1"/>
</dbReference>
<dbReference type="EMBL" id="JAOPHQ010006262">
    <property type="protein sequence ID" value="KAK0132466.1"/>
    <property type="molecule type" value="Genomic_DNA"/>
</dbReference>
<evidence type="ECO:0000256" key="2">
    <source>
        <dbReference type="ARBA" id="ARBA00022723"/>
    </source>
</evidence>
<dbReference type="AlphaFoldDB" id="A0AA47NNJ0"/>
<feature type="domain" description="BED-type" evidence="10">
    <location>
        <begin position="7"/>
        <end position="75"/>
    </location>
</feature>
<evidence type="ECO:0000313" key="12">
    <source>
        <dbReference type="Proteomes" id="UP001174136"/>
    </source>
</evidence>
<keyword evidence="2" id="KW-0479">Metal-binding</keyword>